<organism evidence="4">
    <name type="scientific">Darwinula stevensoni</name>
    <dbReference type="NCBI Taxonomy" id="69355"/>
    <lineage>
        <taxon>Eukaryota</taxon>
        <taxon>Metazoa</taxon>
        <taxon>Ecdysozoa</taxon>
        <taxon>Arthropoda</taxon>
        <taxon>Crustacea</taxon>
        <taxon>Oligostraca</taxon>
        <taxon>Ostracoda</taxon>
        <taxon>Podocopa</taxon>
        <taxon>Podocopida</taxon>
        <taxon>Darwinulocopina</taxon>
        <taxon>Darwinuloidea</taxon>
        <taxon>Darwinulidae</taxon>
        <taxon>Darwinula</taxon>
    </lineage>
</organism>
<feature type="compositionally biased region" description="Basic and acidic residues" evidence="3">
    <location>
        <begin position="404"/>
        <end position="452"/>
    </location>
</feature>
<dbReference type="Pfam" id="PF04180">
    <property type="entry name" value="LTV"/>
    <property type="match status" value="2"/>
</dbReference>
<dbReference type="GO" id="GO:0005634">
    <property type="term" value="C:nucleus"/>
    <property type="evidence" value="ECO:0007669"/>
    <property type="project" value="TreeGrafter"/>
</dbReference>
<dbReference type="GO" id="GO:0042274">
    <property type="term" value="P:ribosomal small subunit biogenesis"/>
    <property type="evidence" value="ECO:0007669"/>
    <property type="project" value="InterPro"/>
</dbReference>
<reference evidence="4" key="1">
    <citation type="submission" date="2020-11" db="EMBL/GenBank/DDBJ databases">
        <authorList>
            <person name="Tran Van P."/>
        </authorList>
    </citation>
    <scope>NUCLEOTIDE SEQUENCE</scope>
</reference>
<dbReference type="PANTHER" id="PTHR21531">
    <property type="entry name" value="LOW-TEMPERATURE VIABILITY PROTEIN LTV1-RELATED"/>
    <property type="match status" value="1"/>
</dbReference>
<evidence type="ECO:0000313" key="5">
    <source>
        <dbReference type="Proteomes" id="UP000677054"/>
    </source>
</evidence>
<accession>A0A7R8X7Y2</accession>
<evidence type="ECO:0000256" key="3">
    <source>
        <dbReference type="SAM" id="MobiDB-lite"/>
    </source>
</evidence>
<feature type="region of interest" description="Disordered" evidence="3">
    <location>
        <begin position="402"/>
        <end position="462"/>
    </location>
</feature>
<evidence type="ECO:0000313" key="4">
    <source>
        <dbReference type="EMBL" id="CAD7245474.1"/>
    </source>
</evidence>
<dbReference type="EMBL" id="LR900379">
    <property type="protein sequence ID" value="CAD7245474.1"/>
    <property type="molecule type" value="Genomic_DNA"/>
</dbReference>
<feature type="region of interest" description="Disordered" evidence="3">
    <location>
        <begin position="185"/>
        <end position="220"/>
    </location>
</feature>
<protein>
    <recommendedName>
        <fullName evidence="2">Protein LTV1 homolog</fullName>
    </recommendedName>
</protein>
<evidence type="ECO:0000256" key="1">
    <source>
        <dbReference type="ARBA" id="ARBA00009078"/>
    </source>
</evidence>
<dbReference type="InterPro" id="IPR007307">
    <property type="entry name" value="Ltv1"/>
</dbReference>
<evidence type="ECO:0000256" key="2">
    <source>
        <dbReference type="ARBA" id="ARBA00021561"/>
    </source>
</evidence>
<sequence>MGRKKKFIDRKNAVTFRLVHRSQQDPLVADETAPEHVLLEVAGKNSHKAWGSVRKDDEKGNVEKRREEQRKYGVFFDDDYNYLQHLKVVSEPNVEWEPITEPNNLEKEDVSKVPSEEPEVKFTLPSSVFASEVEEEVGLLNKAAPLRGPQIDWDPDVVAALDDDFDFDDPENELEDDFILQANAKEVEDNKSKESSCGDANESDADSELTNEQSFADEETRSRFTNYSLTSSVMRRNEQLTLLDERFETLYEQYDETEIGPLDTEDIEGYIDPNSDLMMRLADEFQKERALEKPSLGHKINLEEESTSEDEMVTIEVEDEEREKWDCQSILSTYSNLYNHPKVVDLPPQFHKIKLSRSGVAIEGLPNQSGLTRRNLQALDDETNMVEQAEDTESLLSRLSRISVRPEGETPEQRRERKREVRELRRERRMEKRANTTAFKLEKEKQEREARNAKHSHPGIKL</sequence>
<proteinExistence type="inferred from homology"/>
<dbReference type="GO" id="GO:0030688">
    <property type="term" value="C:preribosome, small subunit precursor"/>
    <property type="evidence" value="ECO:0007669"/>
    <property type="project" value="TreeGrafter"/>
</dbReference>
<dbReference type="PANTHER" id="PTHR21531:SF0">
    <property type="entry name" value="PROTEIN LTV1 HOMOLOG"/>
    <property type="match status" value="1"/>
</dbReference>
<dbReference type="AlphaFoldDB" id="A0A7R8X7Y2"/>
<name>A0A7R8X7Y2_9CRUS</name>
<dbReference type="OrthoDB" id="5852896at2759"/>
<comment type="similarity">
    <text evidence="1">Belongs to the LTV1 family.</text>
</comment>
<dbReference type="GO" id="GO:0005829">
    <property type="term" value="C:cytosol"/>
    <property type="evidence" value="ECO:0007669"/>
    <property type="project" value="TreeGrafter"/>
</dbReference>
<dbReference type="GO" id="GO:0000056">
    <property type="term" value="P:ribosomal small subunit export from nucleus"/>
    <property type="evidence" value="ECO:0007669"/>
    <property type="project" value="TreeGrafter"/>
</dbReference>
<feature type="compositionally biased region" description="Basic and acidic residues" evidence="3">
    <location>
        <begin position="185"/>
        <end position="196"/>
    </location>
</feature>
<dbReference type="EMBL" id="CAJPEV010000862">
    <property type="protein sequence ID" value="CAG0889161.1"/>
    <property type="molecule type" value="Genomic_DNA"/>
</dbReference>
<dbReference type="Proteomes" id="UP000677054">
    <property type="component" value="Unassembled WGS sequence"/>
</dbReference>
<gene>
    <name evidence="4" type="ORF">DSTB1V02_LOCUS5347</name>
</gene>
<keyword evidence="5" id="KW-1185">Reference proteome</keyword>
<feature type="compositionally biased region" description="Basic residues" evidence="3">
    <location>
        <begin position="453"/>
        <end position="462"/>
    </location>
</feature>